<dbReference type="Gene3D" id="3.30.565.10">
    <property type="entry name" value="Histidine kinase-like ATPase, C-terminal domain"/>
    <property type="match status" value="1"/>
</dbReference>
<feature type="transmembrane region" description="Helical" evidence="5">
    <location>
        <begin position="40"/>
        <end position="61"/>
    </location>
</feature>
<accession>A0ABY9V302</accession>
<evidence type="ECO:0000256" key="4">
    <source>
        <dbReference type="SAM" id="MobiDB-lite"/>
    </source>
</evidence>
<feature type="transmembrane region" description="Helical" evidence="5">
    <location>
        <begin position="68"/>
        <end position="92"/>
    </location>
</feature>
<evidence type="ECO:0000256" key="1">
    <source>
        <dbReference type="ARBA" id="ARBA00022679"/>
    </source>
</evidence>
<feature type="compositionally biased region" description="Low complexity" evidence="4">
    <location>
        <begin position="137"/>
        <end position="150"/>
    </location>
</feature>
<dbReference type="InterPro" id="IPR029016">
    <property type="entry name" value="GAF-like_dom_sf"/>
</dbReference>
<dbReference type="InterPro" id="IPR050482">
    <property type="entry name" value="Sensor_HK_TwoCompSys"/>
</dbReference>
<dbReference type="Gene3D" id="3.30.450.40">
    <property type="match status" value="1"/>
</dbReference>
<feature type="region of interest" description="Disordered" evidence="4">
    <location>
        <begin position="729"/>
        <end position="800"/>
    </location>
</feature>
<evidence type="ECO:0000256" key="3">
    <source>
        <dbReference type="ARBA" id="ARBA00023012"/>
    </source>
</evidence>
<evidence type="ECO:0000256" key="5">
    <source>
        <dbReference type="SAM" id="Phobius"/>
    </source>
</evidence>
<feature type="compositionally biased region" description="Low complexity" evidence="4">
    <location>
        <begin position="752"/>
        <end position="762"/>
    </location>
</feature>
<dbReference type="SUPFAM" id="SSF55874">
    <property type="entry name" value="ATPase domain of HSP90 chaperone/DNA topoisomerase II/histidine kinase"/>
    <property type="match status" value="1"/>
</dbReference>
<keyword evidence="5" id="KW-0472">Membrane</keyword>
<feature type="domain" description="Histidine kinase/HSP90-like ATPase" evidence="6">
    <location>
        <begin position="613"/>
        <end position="703"/>
    </location>
</feature>
<reference evidence="7 8" key="1">
    <citation type="submission" date="2023-02" db="EMBL/GenBank/DDBJ databases">
        <title>Streptomyces sp. SCA4-21 with antifungal activity against Fusarium oxysporum f. sp. cubense, Streptomyces sp. SCA2-17 with antifungal activity against Fusarium oxysporum f. sp. cubense.</title>
        <authorList>
            <person name="Qi D."/>
        </authorList>
    </citation>
    <scope>NUCLEOTIDE SEQUENCE [LARGE SCALE GENOMIC DNA]</scope>
    <source>
        <strain evidence="7 8">SCA4-21</strain>
    </source>
</reference>
<dbReference type="InterPro" id="IPR003594">
    <property type="entry name" value="HATPase_dom"/>
</dbReference>
<dbReference type="EMBL" id="CP117522">
    <property type="protein sequence ID" value="WNE99128.1"/>
    <property type="molecule type" value="Genomic_DNA"/>
</dbReference>
<name>A0ABY9V302_9ACTN</name>
<keyword evidence="5" id="KW-1133">Transmembrane helix</keyword>
<feature type="transmembrane region" description="Helical" evidence="5">
    <location>
        <begin position="313"/>
        <end position="333"/>
    </location>
</feature>
<proteinExistence type="predicted"/>
<evidence type="ECO:0000259" key="6">
    <source>
        <dbReference type="SMART" id="SM00387"/>
    </source>
</evidence>
<dbReference type="PANTHER" id="PTHR24421">
    <property type="entry name" value="NITRATE/NITRITE SENSOR PROTEIN NARX-RELATED"/>
    <property type="match status" value="1"/>
</dbReference>
<dbReference type="RefSeq" id="WP_311037730.1">
    <property type="nucleotide sequence ID" value="NZ_CP117522.1"/>
</dbReference>
<feature type="transmembrane region" description="Helical" evidence="5">
    <location>
        <begin position="254"/>
        <end position="273"/>
    </location>
</feature>
<gene>
    <name evidence="7" type="ORF">PS467_29280</name>
</gene>
<feature type="transmembrane region" description="Helical" evidence="5">
    <location>
        <begin position="170"/>
        <end position="192"/>
    </location>
</feature>
<feature type="transmembrane region" description="Helical" evidence="5">
    <location>
        <begin position="279"/>
        <end position="301"/>
    </location>
</feature>
<sequence length="800" mass="82882">MRAAGGASALIVVVLAGWVAGLLRVDDQWAALAYPRPRGATVLTRVAVGVPVLGVGVLLLAERSARRYGGVLLVAGGLWLLPSAAAGLLGLADLGTTGAVVSLLLAAAKMACRPLTVLLLPLWLFPRGGPAGEPKDAPAAPAGPRGGEAPVPAPDRSARRRAGRRGARRWQWWAISVVASGYWLGYAALWLISEPLVGSVPNPAFRTAAGQWAFDHLDAYAAAETWVLRTVAAAVTAALCCRAAVSRGAERRDWALLAAAYPACVSLLLSQWGEGVPTIVARTAGSAVWAAAICLGVARTGIWRLDRSTSHRLARAFVLTSLAAVVVCTVVAVQAGLPSVRSGATTVTAGCALVLGWGLRPSARWLTRCVERAFYGPRARPHEAVSALAVRLQQAPHPGEVPQQICRSAVEDLGVSGAAVSVDTRAGPRRLASAGAPLTGPVQTYPLRHHGRTVGRLEVSRDGSGTPAGRDSGLLSLLADQAAPALAALRLAEEAQAARERLVLAREQERRRLRREIHDGLGPQLAAVRLRLDIAQTSCPPGHPATPQLCEAAETLAEALVEVRRITAGLAPAALAERGLAGAVRDLAHRLGVDGLRVSVASRPAALPPLSPGVETAAYRIAAESLTNAVRHARARQVSVELTAGPDTLEVKVTDDGSGLRETAVPGVGLASVTERAEEIGGSCSVTGSATGTVVHAVLPLAGPGEHGNPEERRAPTGHEACRALIASRTSEDAPPQPEPTQSEPPQPEPTRPTSTHPTSTQPKERTAGDSGRGTSAVAGTAGGRPSPLPRGAGRRRQPR</sequence>
<feature type="compositionally biased region" description="Pro residues" evidence="4">
    <location>
        <begin position="735"/>
        <end position="751"/>
    </location>
</feature>
<dbReference type="SMART" id="SM00387">
    <property type="entry name" value="HATPase_c"/>
    <property type="match status" value="1"/>
</dbReference>
<keyword evidence="1" id="KW-0808">Transferase</keyword>
<feature type="region of interest" description="Disordered" evidence="4">
    <location>
        <begin position="133"/>
        <end position="162"/>
    </location>
</feature>
<organism evidence="7 8">
    <name type="scientific">Streptomyces luomodiensis</name>
    <dbReference type="NCBI Taxonomy" id="3026192"/>
    <lineage>
        <taxon>Bacteria</taxon>
        <taxon>Bacillati</taxon>
        <taxon>Actinomycetota</taxon>
        <taxon>Actinomycetes</taxon>
        <taxon>Kitasatosporales</taxon>
        <taxon>Streptomycetaceae</taxon>
        <taxon>Streptomyces</taxon>
    </lineage>
</organism>
<keyword evidence="5" id="KW-0812">Transmembrane</keyword>
<dbReference type="SUPFAM" id="SSF55781">
    <property type="entry name" value="GAF domain-like"/>
    <property type="match status" value="1"/>
</dbReference>
<dbReference type="Pfam" id="PF02518">
    <property type="entry name" value="HATPase_c"/>
    <property type="match status" value="1"/>
</dbReference>
<dbReference type="CDD" id="cd16917">
    <property type="entry name" value="HATPase_UhpB-NarQ-NarX-like"/>
    <property type="match status" value="1"/>
</dbReference>
<feature type="transmembrane region" description="Helical" evidence="5">
    <location>
        <begin position="98"/>
        <end position="125"/>
    </location>
</feature>
<feature type="transmembrane region" description="Helical" evidence="5">
    <location>
        <begin position="226"/>
        <end position="245"/>
    </location>
</feature>
<protein>
    <submittedName>
        <fullName evidence="7">Histidine kinase</fullName>
    </submittedName>
</protein>
<dbReference type="Gene3D" id="1.20.5.1930">
    <property type="match status" value="1"/>
</dbReference>
<keyword evidence="8" id="KW-1185">Reference proteome</keyword>
<dbReference type="Pfam" id="PF07730">
    <property type="entry name" value="HisKA_3"/>
    <property type="match status" value="1"/>
</dbReference>
<keyword evidence="2 7" id="KW-0418">Kinase</keyword>
<evidence type="ECO:0000313" key="7">
    <source>
        <dbReference type="EMBL" id="WNE99128.1"/>
    </source>
</evidence>
<keyword evidence="3" id="KW-0902">Two-component regulatory system</keyword>
<dbReference type="InterPro" id="IPR011712">
    <property type="entry name" value="Sig_transdc_His_kin_sub3_dim/P"/>
</dbReference>
<dbReference type="GO" id="GO:0016301">
    <property type="term" value="F:kinase activity"/>
    <property type="evidence" value="ECO:0007669"/>
    <property type="project" value="UniProtKB-KW"/>
</dbReference>
<dbReference type="Proteomes" id="UP001305606">
    <property type="component" value="Chromosome"/>
</dbReference>
<evidence type="ECO:0000313" key="8">
    <source>
        <dbReference type="Proteomes" id="UP001305606"/>
    </source>
</evidence>
<evidence type="ECO:0000256" key="2">
    <source>
        <dbReference type="ARBA" id="ARBA00022777"/>
    </source>
</evidence>
<dbReference type="InterPro" id="IPR036890">
    <property type="entry name" value="HATPase_C_sf"/>
</dbReference>